<dbReference type="InterPro" id="IPR014051">
    <property type="entry name" value="Phosphoesterase_HXTX"/>
</dbReference>
<evidence type="ECO:0000259" key="2">
    <source>
        <dbReference type="Pfam" id="PF02834"/>
    </source>
</evidence>
<dbReference type="GO" id="GO:0008664">
    <property type="term" value="F:RNA 2',3'-cyclic 3'-phosphodiesterase activity"/>
    <property type="evidence" value="ECO:0007669"/>
    <property type="project" value="InterPro"/>
</dbReference>
<accession>A0A381UU05</accession>
<evidence type="ECO:0000256" key="1">
    <source>
        <dbReference type="ARBA" id="ARBA00022801"/>
    </source>
</evidence>
<evidence type="ECO:0000313" key="3">
    <source>
        <dbReference type="EMBL" id="SVA30353.1"/>
    </source>
</evidence>
<dbReference type="Gene3D" id="3.90.1140.10">
    <property type="entry name" value="Cyclic phosphodiesterase"/>
    <property type="match status" value="1"/>
</dbReference>
<feature type="domain" description="Phosphoesterase HXTX" evidence="2">
    <location>
        <begin position="25"/>
        <end position="61"/>
    </location>
</feature>
<proteinExistence type="inferred from homology"/>
<keyword evidence="1" id="KW-0378">Hydrolase</keyword>
<dbReference type="AlphaFoldDB" id="A0A381UU05"/>
<dbReference type="PANTHER" id="PTHR35561">
    <property type="entry name" value="RNA 2',3'-CYCLIC PHOSPHODIESTERASE"/>
    <property type="match status" value="1"/>
</dbReference>
<dbReference type="InterPro" id="IPR004175">
    <property type="entry name" value="RNA_CPDase"/>
</dbReference>
<dbReference type="SUPFAM" id="SSF55144">
    <property type="entry name" value="LigT-like"/>
    <property type="match status" value="1"/>
</dbReference>
<dbReference type="InterPro" id="IPR009097">
    <property type="entry name" value="Cyclic_Pdiesterase"/>
</dbReference>
<organism evidence="3">
    <name type="scientific">marine metagenome</name>
    <dbReference type="NCBI Taxonomy" id="408172"/>
    <lineage>
        <taxon>unclassified sequences</taxon>
        <taxon>metagenomes</taxon>
        <taxon>ecological metagenomes</taxon>
    </lineage>
</organism>
<name>A0A381UU05_9ZZZZ</name>
<gene>
    <name evidence="3" type="ORF">METZ01_LOCUS83207</name>
</gene>
<dbReference type="EMBL" id="UINC01006911">
    <property type="protein sequence ID" value="SVA30353.1"/>
    <property type="molecule type" value="Genomic_DNA"/>
</dbReference>
<dbReference type="PANTHER" id="PTHR35561:SF1">
    <property type="entry name" value="RNA 2',3'-CYCLIC PHOSPHODIESTERASE"/>
    <property type="match status" value="1"/>
</dbReference>
<reference evidence="3" key="1">
    <citation type="submission" date="2018-05" db="EMBL/GenBank/DDBJ databases">
        <authorList>
            <person name="Lanie J.A."/>
            <person name="Ng W.-L."/>
            <person name="Kazmierczak K.M."/>
            <person name="Andrzejewski T.M."/>
            <person name="Davidsen T.M."/>
            <person name="Wayne K.J."/>
            <person name="Tettelin H."/>
            <person name="Glass J.I."/>
            <person name="Rusch D."/>
            <person name="Podicherti R."/>
            <person name="Tsui H.-C.T."/>
            <person name="Winkler M.E."/>
        </authorList>
    </citation>
    <scope>NUCLEOTIDE SEQUENCE</scope>
</reference>
<dbReference type="Pfam" id="PF02834">
    <property type="entry name" value="LigT_PEase"/>
    <property type="match status" value="1"/>
</dbReference>
<dbReference type="HAMAP" id="MF_01940">
    <property type="entry name" value="RNA_CPDase"/>
    <property type="match status" value="1"/>
</dbReference>
<protein>
    <recommendedName>
        <fullName evidence="2">Phosphoesterase HXTX domain-containing protein</fullName>
    </recommendedName>
</protein>
<sequence length="164" mass="16704">VRLFVAAHPTASAVVAIDCLPRPEAPGVRWLPAEQWHVTLRFLGEADPEAASAALAGLSAVPVEAVLGPSTLLLGDAVLVAPVAGLDGLAAAVAAVTAGVGEPPEDRPFFGHITLCRFRDEPPPGAVGAAVSTTFPVDEVALVRSRTLPGGAVHDVLERFVLAG</sequence>
<feature type="non-terminal residue" evidence="3">
    <location>
        <position position="1"/>
    </location>
</feature>
<dbReference type="GO" id="GO:0004113">
    <property type="term" value="F:2',3'-cyclic-nucleotide 3'-phosphodiesterase activity"/>
    <property type="evidence" value="ECO:0007669"/>
    <property type="project" value="InterPro"/>
</dbReference>